<dbReference type="Gene3D" id="1.10.10.60">
    <property type="entry name" value="Homeodomain-like"/>
    <property type="match status" value="1"/>
</dbReference>
<feature type="domain" description="HTH CENPB-type" evidence="5">
    <location>
        <begin position="37"/>
        <end position="114"/>
    </location>
</feature>
<feature type="compositionally biased region" description="Acidic residues" evidence="4">
    <location>
        <begin position="483"/>
        <end position="495"/>
    </location>
</feature>
<comment type="subcellular location">
    <subcellularLocation>
        <location evidence="1">Nucleus</location>
    </subcellularLocation>
</comment>
<dbReference type="SUPFAM" id="SSF46689">
    <property type="entry name" value="Homeodomain-like"/>
    <property type="match status" value="1"/>
</dbReference>
<protein>
    <recommendedName>
        <fullName evidence="5">HTH CENPB-type domain-containing protein</fullName>
    </recommendedName>
</protein>
<dbReference type="SUPFAM" id="SSF57903">
    <property type="entry name" value="FYVE/PHD zinc finger"/>
    <property type="match status" value="1"/>
</dbReference>
<dbReference type="GO" id="GO:0005634">
    <property type="term" value="C:nucleus"/>
    <property type="evidence" value="ECO:0007669"/>
    <property type="project" value="UniProtKB-SubCell"/>
</dbReference>
<dbReference type="Pfam" id="PF03221">
    <property type="entry name" value="HTH_Tnp_Tc5"/>
    <property type="match status" value="1"/>
</dbReference>
<name>A0A5N4B4S3_PHOPY</name>
<dbReference type="AlphaFoldDB" id="A0A5N4B4S3"/>
<dbReference type="EMBL" id="VVIM01000001">
    <property type="protein sequence ID" value="KAB0804360.1"/>
    <property type="molecule type" value="Genomic_DNA"/>
</dbReference>
<dbReference type="Proteomes" id="UP000327044">
    <property type="component" value="Unassembled WGS sequence"/>
</dbReference>
<sequence>MEAIQQRRMGVREATRTFKVPYSTLRRRLRNNNNRKSKLGPLSTLGPENESKIVTHIKKLQKSGFSPTRTIVRSMAFELAEKLNLPHKFNTEKRLAGYPWLHSFLRRNKDLTVRKSEGVSAARSLGMNRNDLASYFTLLENTLVEYNLIDKPSRIYNVDETGLQLNNRPTSVIAEKGSKNVAAVTSGEKGETISVIACCNAEGSFIPPTCIFKGKNKKSEFEDGMPPGSLVFMSEKSAYVNNALFLRWLKEQFVPRKPPGDVVLILDGHSSHCSSVETLAYASENQIVFICLPSHTTQFLQPLDRGVFKSLKSFYYEACNAFMRRNPNRRINRLATGIVPLDLSAIPDYAYLADNTPESNNIDLSRTANDTPENIIREENDAVLENLDETQALEMAEEETPSKMLDKINPGPGTEAVASTRKRGKQLASVLTSEEQIANKKRKLEEKMQKEAKKNERIKTKSNKRQKITKQVKPRKRQSSSSETEEEIIYEDPSDYEEDDAQCVSCAEAYSVTSESEDWIQCLQCNMWLHEGCTKYENVCDICGKKVYRKKK</sequence>
<dbReference type="PROSITE" id="PS51253">
    <property type="entry name" value="HTH_CENPB"/>
    <property type="match status" value="1"/>
</dbReference>
<dbReference type="InterPro" id="IPR011011">
    <property type="entry name" value="Znf_FYVE_PHD"/>
</dbReference>
<evidence type="ECO:0000256" key="1">
    <source>
        <dbReference type="ARBA" id="ARBA00004123"/>
    </source>
</evidence>
<dbReference type="GO" id="GO:0003677">
    <property type="term" value="F:DNA binding"/>
    <property type="evidence" value="ECO:0007669"/>
    <property type="project" value="UniProtKB-KW"/>
</dbReference>
<dbReference type="Pfam" id="PF05225">
    <property type="entry name" value="HTH_psq"/>
    <property type="match status" value="1"/>
</dbReference>
<evidence type="ECO:0000313" key="7">
    <source>
        <dbReference type="Proteomes" id="UP000327044"/>
    </source>
</evidence>
<feature type="region of interest" description="Disordered" evidence="4">
    <location>
        <begin position="396"/>
        <end position="495"/>
    </location>
</feature>
<evidence type="ECO:0000313" key="6">
    <source>
        <dbReference type="EMBL" id="KAB0804360.1"/>
    </source>
</evidence>
<organism evidence="6 7">
    <name type="scientific">Photinus pyralis</name>
    <name type="common">Common eastern firefly</name>
    <name type="synonym">Lampyris pyralis</name>
    <dbReference type="NCBI Taxonomy" id="7054"/>
    <lineage>
        <taxon>Eukaryota</taxon>
        <taxon>Metazoa</taxon>
        <taxon>Ecdysozoa</taxon>
        <taxon>Arthropoda</taxon>
        <taxon>Hexapoda</taxon>
        <taxon>Insecta</taxon>
        <taxon>Pterygota</taxon>
        <taxon>Neoptera</taxon>
        <taxon>Endopterygota</taxon>
        <taxon>Coleoptera</taxon>
        <taxon>Polyphaga</taxon>
        <taxon>Elateriformia</taxon>
        <taxon>Elateroidea</taxon>
        <taxon>Lampyridae</taxon>
        <taxon>Lampyrinae</taxon>
        <taxon>Photinus</taxon>
    </lineage>
</organism>
<gene>
    <name evidence="6" type="ORF">PPYR_01330</name>
</gene>
<dbReference type="Pfam" id="PF03184">
    <property type="entry name" value="DDE_1"/>
    <property type="match status" value="1"/>
</dbReference>
<dbReference type="InterPro" id="IPR006600">
    <property type="entry name" value="HTH_CenpB_DNA-bd_dom"/>
</dbReference>
<dbReference type="InterPro" id="IPR050863">
    <property type="entry name" value="CenT-Element_Derived"/>
</dbReference>
<dbReference type="PANTHER" id="PTHR19303">
    <property type="entry name" value="TRANSPOSON"/>
    <property type="match status" value="1"/>
</dbReference>
<feature type="compositionally biased region" description="Basic residues" evidence="4">
    <location>
        <begin position="460"/>
        <end position="478"/>
    </location>
</feature>
<evidence type="ECO:0000259" key="5">
    <source>
        <dbReference type="PROSITE" id="PS51253"/>
    </source>
</evidence>
<accession>A0A5N4B4S3</accession>
<keyword evidence="7" id="KW-1185">Reference proteome</keyword>
<comment type="caution">
    <text evidence="6">The sequence shown here is derived from an EMBL/GenBank/DDBJ whole genome shotgun (WGS) entry which is preliminary data.</text>
</comment>
<dbReference type="InterPro" id="IPR007889">
    <property type="entry name" value="HTH_Psq"/>
</dbReference>
<feature type="compositionally biased region" description="Basic and acidic residues" evidence="4">
    <location>
        <begin position="443"/>
        <end position="459"/>
    </location>
</feature>
<keyword evidence="2" id="KW-0238">DNA-binding</keyword>
<dbReference type="InterPro" id="IPR009057">
    <property type="entry name" value="Homeodomain-like_sf"/>
</dbReference>
<reference evidence="6 7" key="1">
    <citation type="journal article" date="2018" name="Elife">
        <title>Firefly genomes illuminate parallel origins of bioluminescence in beetles.</title>
        <authorList>
            <person name="Fallon T.R."/>
            <person name="Lower S.E."/>
            <person name="Chang C.H."/>
            <person name="Bessho-Uehara M."/>
            <person name="Martin G.J."/>
            <person name="Bewick A.J."/>
            <person name="Behringer M."/>
            <person name="Debat H.J."/>
            <person name="Wong I."/>
            <person name="Day J.C."/>
            <person name="Suvorov A."/>
            <person name="Silva C.J."/>
            <person name="Stanger-Hall K.F."/>
            <person name="Hall D.W."/>
            <person name="Schmitz R.J."/>
            <person name="Nelson D.R."/>
            <person name="Lewis S.M."/>
            <person name="Shigenobu S."/>
            <person name="Bybee S.M."/>
            <person name="Larracuente A.M."/>
            <person name="Oba Y."/>
            <person name="Weng J.K."/>
        </authorList>
    </citation>
    <scope>NUCLEOTIDE SEQUENCE [LARGE SCALE GENOMIC DNA]</scope>
    <source>
        <strain evidence="6">1611_PpyrPB1</strain>
        <tissue evidence="6">Whole body</tissue>
    </source>
</reference>
<dbReference type="CDD" id="cd15517">
    <property type="entry name" value="PHD_TCF19_like"/>
    <property type="match status" value="1"/>
</dbReference>
<evidence type="ECO:0000256" key="3">
    <source>
        <dbReference type="ARBA" id="ARBA00023242"/>
    </source>
</evidence>
<dbReference type="InParanoid" id="A0A5N4B4S3"/>
<dbReference type="InterPro" id="IPR004875">
    <property type="entry name" value="DDE_SF_endonuclease_dom"/>
</dbReference>
<dbReference type="PANTHER" id="PTHR19303:SF74">
    <property type="entry name" value="POGO TRANSPOSABLE ELEMENT WITH KRAB DOMAIN"/>
    <property type="match status" value="1"/>
</dbReference>
<proteinExistence type="predicted"/>
<evidence type="ECO:0000256" key="2">
    <source>
        <dbReference type="ARBA" id="ARBA00023125"/>
    </source>
</evidence>
<keyword evidence="3" id="KW-0539">Nucleus</keyword>
<evidence type="ECO:0000256" key="4">
    <source>
        <dbReference type="SAM" id="MobiDB-lite"/>
    </source>
</evidence>